<sequence>MDHHGRGRPLKSGGDRNRRGRGKGKRRWFDSEQEEFEEKHTAHERSLERRDRRWMGNVRGRAYDAKGTQHFGRRRETNRLNCKMLEDLAKLDPYDAMHKLASCKKRLVELLRENDIQFALMIQLTKVLANICKCSNSSETFLDIIGTLQREGFMDHLATYIQDWPYMALQNHSYIRIVPQLLLPVVIIVSPLLLDSSFHDANIIFSYLDRAVCECQEQGIFFSSESLCELDTLFDNHIDRQERKSDRRRDTFQRDLKRNYADCLLAVKDFREYSTFPMINELKENYRPSLRVNIVNGSYDHVDHYLDVQFRLLREDLIKPLRDGISEYRSTLQALQGTKQVKLQDIYVYHDVQVLESKPGSEGISYLTRFNTNHLKKVQWEKSKRLIYGSLLCLSSDHFKTVIFAVVSSRQARDLKKGLIELKFHEINEVLSTLFSKTFTMVESPAYFEAYRHVLKRLQDTNENNFPLERYIVKAVPKVSYPLYLRQNPCAEYDLKAVSRCQKSLRAYVTITWPSLDNFDLDPSQFEAFKAALTEELCLIQGPPGTGKTFIGLKIVETLLDNSDIWSPDDNPPPILLICYTNHALDQFLEGVLTFLPNEGIIRIGGRSSSEKLKKFNLNEIRRRRSRPKRRRTYVKTIRGEMLRLANRIQETQKASRVTRSKILHEEELMNVMTPGQYGSLMTRFHNECTRQPPKTGEFLTSWLQAVVDEEGTSHKDIAPPIDIRTNNKFAVCKEKGKQYVLKGRKLKQYITKNLTLTTGDISDKVIGMNNVWSLSLTDRWRLYKYWLGNHQQRLQKHFRIASTALLKERILKPFISREHWQSLSSGGESRFVEDGQVLTSYLGVTNGNLFQLIRLIGKSNNFSEMDELRAKIESLKIQEEASVVVKVQHSLHVYIAKALAGIDAMSKTEVQSIRDVYKLSNHNRWRLYKHWSSMYRSDLHERLTASRCNILKEDSLKHQMTSGQYLNLTDPSKDDRIRQVDHGQLLILWLNAYSGVPFTDVQEVLGNSSQESETIDVKGAAELLAEARYIDDEDDDIFQKKLEDLMAYSTDEEEDGEVEVAGATSITQDGEWNIAGKKIKSIRAYVIENLRKNDLLTEEMALRVFNVWELRLCDRWNLYRYWVHLYNTQLHHSLLPLHEEYDRQVKLLKEVREQEDVEIVRKAKIIALTTTGAAKYYNLVERVYPKIVIVEEAAEVLEAHIVTSLTKKCEQLILIGDHQQLRPNPTVYELSTRYGLDISLFERLIKNKFPRHRLNLQHRMRPEISKLLTIHHDFYPGLKDHKSVFLYDDIRGVVKNIFFLDHIFQESRHNDNHSRSNRFEAEFLTSLCRYLLQQDYKPEQITVLTAYTGQVWNFQSLMPKSVFKDVLVCPVDSYQGEENDIILLSLVRSNECGSIGFLKTANRVCVALSRAKKGLYCVGNFSLLSSENDLWRVISSTLLETGSLGKSMKLVCANHPDVVTEVSVAQDFTAVPEGGCSRLCQTLLDCGHVCPLSCHPRDKKHRNFKCRKRCRRPICDLGHMCSKLCFEECESQCNQMVLGQLACGHSKLFVCFKKHSTEIQCQERCQLMLNCGHRCKKKCGEACTTSCHAMVKKILQCGHRVLTECENKEVVCKEKCHELLRCGHHCSGSCGECRRGRLHVECVQPCNRTLICGHKCSSMCSTYCPPCEEKCGNRCVHRKCSKKCGQICTPCHRICGMTCIHRVCLQPCCEPCRKRPCNKPCSRIIKCGHECIGLCGDKCPVICRNCDKTVETKPVTGEKDDGTARICSASRLWSHHRQKCPGQMVDVNNQRKLQCYSGQSVSILQKAYKKLLSLHASG</sequence>
<dbReference type="GO" id="GO:0031048">
    <property type="term" value="P:regulatory ncRNA-mediated heterochromatin formation"/>
    <property type="evidence" value="ECO:0007669"/>
    <property type="project" value="TreeGrafter"/>
</dbReference>
<dbReference type="Gene3D" id="3.40.50.300">
    <property type="entry name" value="P-loop containing nucleotide triphosphate hydrolases"/>
    <property type="match status" value="3"/>
</dbReference>
<protein>
    <submittedName>
        <fullName evidence="5">NFX1-type zinc finger-containing protein 1</fullName>
    </submittedName>
</protein>
<dbReference type="PANTHER" id="PTHR10887:SF341">
    <property type="entry name" value="NFX1-TYPE ZINC FINGER-CONTAINING PROTEIN 1"/>
    <property type="match status" value="1"/>
</dbReference>
<dbReference type="InterPro" id="IPR041679">
    <property type="entry name" value="DNA2/NAM7-like_C"/>
</dbReference>
<dbReference type="CDD" id="cd06008">
    <property type="entry name" value="NF-X1-zinc-finger"/>
    <property type="match status" value="1"/>
</dbReference>
<dbReference type="GO" id="GO:0004386">
    <property type="term" value="F:helicase activity"/>
    <property type="evidence" value="ECO:0007669"/>
    <property type="project" value="InterPro"/>
</dbReference>
<dbReference type="OrthoDB" id="2423195at2759"/>
<evidence type="ECO:0000313" key="6">
    <source>
        <dbReference type="Proteomes" id="UP001152320"/>
    </source>
</evidence>
<dbReference type="Proteomes" id="UP001152320">
    <property type="component" value="Chromosome 6"/>
</dbReference>
<dbReference type="InterPro" id="IPR057373">
    <property type="entry name" value="ZNFX1"/>
</dbReference>
<reference evidence="5" key="1">
    <citation type="submission" date="2021-10" db="EMBL/GenBank/DDBJ databases">
        <title>Tropical sea cucumber genome reveals ecological adaptation and Cuvierian tubules defense mechanism.</title>
        <authorList>
            <person name="Chen T."/>
        </authorList>
    </citation>
    <scope>NUCLEOTIDE SEQUENCE</scope>
    <source>
        <strain evidence="5">Nanhai2018</strain>
        <tissue evidence="5">Muscle</tissue>
    </source>
</reference>
<dbReference type="SUPFAM" id="SSF52540">
    <property type="entry name" value="P-loop containing nucleoside triphosphate hydrolases"/>
    <property type="match status" value="1"/>
</dbReference>
<dbReference type="Pfam" id="PF13086">
    <property type="entry name" value="AAA_11"/>
    <property type="match status" value="2"/>
</dbReference>
<name>A0A9Q1HC64_HOLLE</name>
<gene>
    <name evidence="5" type="ORF">HOLleu_14235</name>
</gene>
<dbReference type="EMBL" id="JAIZAY010000006">
    <property type="protein sequence ID" value="KAJ8040048.1"/>
    <property type="molecule type" value="Genomic_DNA"/>
</dbReference>
<feature type="domain" description="DNA2/NAM7 helicase helicase" evidence="2">
    <location>
        <begin position="521"/>
        <end position="668"/>
    </location>
</feature>
<dbReference type="PANTHER" id="PTHR10887">
    <property type="entry name" value="DNA2/NAM7 HELICASE FAMILY"/>
    <property type="match status" value="1"/>
</dbReference>
<dbReference type="InterPro" id="IPR047187">
    <property type="entry name" value="SF1_C_Upf1"/>
</dbReference>
<dbReference type="InterPro" id="IPR045055">
    <property type="entry name" value="DNA2/NAM7-like"/>
</dbReference>
<dbReference type="FunFam" id="3.40.50.300:FF:003185">
    <property type="entry name" value="Zinc finger, NFX1-type-containing 1, gene 2"/>
    <property type="match status" value="1"/>
</dbReference>
<accession>A0A9Q1HC64</accession>
<evidence type="ECO:0000256" key="1">
    <source>
        <dbReference type="SAM" id="MobiDB-lite"/>
    </source>
</evidence>
<proteinExistence type="predicted"/>
<feature type="domain" description="DNA2/NAM7 helicase-like C-terminal" evidence="3">
    <location>
        <begin position="1237"/>
        <end position="1421"/>
    </location>
</feature>
<dbReference type="Pfam" id="PF13087">
    <property type="entry name" value="AAA_12"/>
    <property type="match status" value="1"/>
</dbReference>
<feature type="domain" description="DNA2/NAM7 helicase helicase" evidence="2">
    <location>
        <begin position="1131"/>
        <end position="1224"/>
    </location>
</feature>
<feature type="compositionally biased region" description="Basic and acidic residues" evidence="1">
    <location>
        <begin position="37"/>
        <end position="46"/>
    </location>
</feature>
<feature type="domain" description="ZNFX1" evidence="4">
    <location>
        <begin position="342"/>
        <end position="444"/>
    </location>
</feature>
<evidence type="ECO:0000313" key="5">
    <source>
        <dbReference type="EMBL" id="KAJ8040048.1"/>
    </source>
</evidence>
<evidence type="ECO:0000259" key="3">
    <source>
        <dbReference type="Pfam" id="PF13087"/>
    </source>
</evidence>
<feature type="region of interest" description="Disordered" evidence="1">
    <location>
        <begin position="1"/>
        <end position="46"/>
    </location>
</feature>
<organism evidence="5 6">
    <name type="scientific">Holothuria leucospilota</name>
    <name type="common">Black long sea cucumber</name>
    <name type="synonym">Mertensiothuria leucospilota</name>
    <dbReference type="NCBI Taxonomy" id="206669"/>
    <lineage>
        <taxon>Eukaryota</taxon>
        <taxon>Metazoa</taxon>
        <taxon>Echinodermata</taxon>
        <taxon>Eleutherozoa</taxon>
        <taxon>Echinozoa</taxon>
        <taxon>Holothuroidea</taxon>
        <taxon>Aspidochirotacea</taxon>
        <taxon>Aspidochirotida</taxon>
        <taxon>Holothuriidae</taxon>
        <taxon>Holothuria</taxon>
    </lineage>
</organism>
<dbReference type="InterPro" id="IPR041677">
    <property type="entry name" value="DNA2/NAM7_AAA_11"/>
</dbReference>
<evidence type="ECO:0000259" key="2">
    <source>
        <dbReference type="Pfam" id="PF13086"/>
    </source>
</evidence>
<dbReference type="CDD" id="cd18808">
    <property type="entry name" value="SF1_C_Upf1"/>
    <property type="match status" value="1"/>
</dbReference>
<evidence type="ECO:0000259" key="4">
    <source>
        <dbReference type="Pfam" id="PF25396"/>
    </source>
</evidence>
<dbReference type="FunFam" id="3.40.50.300:FF:000742">
    <property type="entry name" value="NFX1-type zinc finger-containing protein 1"/>
    <property type="match status" value="1"/>
</dbReference>
<comment type="caution">
    <text evidence="5">The sequence shown here is derived from an EMBL/GenBank/DDBJ whole genome shotgun (WGS) entry which is preliminary data.</text>
</comment>
<keyword evidence="6" id="KW-1185">Reference proteome</keyword>
<dbReference type="GO" id="GO:0031380">
    <property type="term" value="C:nuclear RNA-directed RNA polymerase complex"/>
    <property type="evidence" value="ECO:0007669"/>
    <property type="project" value="TreeGrafter"/>
</dbReference>
<dbReference type="Pfam" id="PF25396">
    <property type="entry name" value="ZNFX1"/>
    <property type="match status" value="1"/>
</dbReference>
<dbReference type="InterPro" id="IPR027417">
    <property type="entry name" value="P-loop_NTPase"/>
</dbReference>